<feature type="region of interest" description="Disordered" evidence="6">
    <location>
        <begin position="188"/>
        <end position="211"/>
    </location>
</feature>
<keyword evidence="2 8" id="KW-0689">Ribosomal protein</keyword>
<dbReference type="PANTHER" id="PTHR11722:SF0">
    <property type="entry name" value="LARGE RIBOSOMAL SUBUNIT PROTEIN EL13"/>
    <property type="match status" value="1"/>
</dbReference>
<dbReference type="Gene3D" id="1.20.5.110">
    <property type="match status" value="1"/>
</dbReference>
<name>A0A6P7TWE7_9MOLL</name>
<dbReference type="AlphaFoldDB" id="A0A6P7TWE7"/>
<evidence type="ECO:0000313" key="7">
    <source>
        <dbReference type="Proteomes" id="UP000515154"/>
    </source>
</evidence>
<evidence type="ECO:0000256" key="2">
    <source>
        <dbReference type="ARBA" id="ARBA00022980"/>
    </source>
</evidence>
<reference evidence="8" key="1">
    <citation type="submission" date="2025-08" db="UniProtKB">
        <authorList>
            <consortium name="RefSeq"/>
        </authorList>
    </citation>
    <scope>IDENTIFICATION</scope>
</reference>
<dbReference type="Pfam" id="PF01294">
    <property type="entry name" value="Ribosomal_L13e"/>
    <property type="match status" value="1"/>
</dbReference>
<keyword evidence="3" id="KW-0687">Ribonucleoprotein</keyword>
<dbReference type="GO" id="GO:0006412">
    <property type="term" value="P:translation"/>
    <property type="evidence" value="ECO:0007669"/>
    <property type="project" value="InterPro"/>
</dbReference>
<dbReference type="GO" id="GO:0003735">
    <property type="term" value="F:structural constituent of ribosome"/>
    <property type="evidence" value="ECO:0007669"/>
    <property type="project" value="InterPro"/>
</dbReference>
<evidence type="ECO:0000256" key="6">
    <source>
        <dbReference type="SAM" id="MobiDB-lite"/>
    </source>
</evidence>
<protein>
    <recommendedName>
        <fullName evidence="4">Large ribosomal subunit protein eL13</fullName>
    </recommendedName>
    <alternativeName>
        <fullName evidence="5">60S ribosomal protein L13</fullName>
    </alternativeName>
</protein>
<proteinExistence type="inferred from homology"/>
<evidence type="ECO:0000256" key="5">
    <source>
        <dbReference type="ARBA" id="ARBA00035321"/>
    </source>
</evidence>
<dbReference type="RefSeq" id="XP_029656724.1">
    <property type="nucleotide sequence ID" value="XM_029800864.2"/>
</dbReference>
<feature type="compositionally biased region" description="Basic residues" evidence="6">
    <location>
        <begin position="188"/>
        <end position="198"/>
    </location>
</feature>
<dbReference type="KEGG" id="osn:115230731"/>
<dbReference type="PANTHER" id="PTHR11722">
    <property type="entry name" value="60S RIBOSOMAL PROTEIN L13"/>
    <property type="match status" value="1"/>
</dbReference>
<evidence type="ECO:0000256" key="4">
    <source>
        <dbReference type="ARBA" id="ARBA00035216"/>
    </source>
</evidence>
<accession>A0A6P7TWE7</accession>
<dbReference type="InterPro" id="IPR001380">
    <property type="entry name" value="Ribosomal_eL13"/>
</dbReference>
<evidence type="ECO:0000256" key="3">
    <source>
        <dbReference type="ARBA" id="ARBA00023274"/>
    </source>
</evidence>
<dbReference type="HAMAP" id="MF_00499">
    <property type="entry name" value="Ribosomal_eL13"/>
    <property type="match status" value="1"/>
</dbReference>
<evidence type="ECO:0000313" key="8">
    <source>
        <dbReference type="RefSeq" id="XP_029656724.1"/>
    </source>
</evidence>
<dbReference type="GO" id="GO:0003723">
    <property type="term" value="F:RNA binding"/>
    <property type="evidence" value="ECO:0007669"/>
    <property type="project" value="TreeGrafter"/>
</dbReference>
<dbReference type="Proteomes" id="UP000515154">
    <property type="component" value="Unplaced"/>
</dbReference>
<sequence length="211" mass="24681">MARLGNQTVPNGHFHKDWQRYVRTWFDQPMRKKRRARKRMIKARKVAPRPAAGPLRPIVTCPSIKYNMRVRAGRGFTIEELKKAGISKREAPTIGIAVDYRRRSMSAEELQANAQRLKEYKSRLILFPRKMSKPGKKDSSAEEIKLATQLKGTLMPIVNRVKKDKPQVLTKDMRRFKAHHTIKIARKDKRLFGRRQKRAERLAAEEESKKK</sequence>
<keyword evidence="7" id="KW-1185">Reference proteome</keyword>
<evidence type="ECO:0000256" key="1">
    <source>
        <dbReference type="ARBA" id="ARBA00005640"/>
    </source>
</evidence>
<organism evidence="7 8">
    <name type="scientific">Octopus sinensis</name>
    <name type="common">East Asian common octopus</name>
    <dbReference type="NCBI Taxonomy" id="2607531"/>
    <lineage>
        <taxon>Eukaryota</taxon>
        <taxon>Metazoa</taxon>
        <taxon>Spiralia</taxon>
        <taxon>Lophotrochozoa</taxon>
        <taxon>Mollusca</taxon>
        <taxon>Cephalopoda</taxon>
        <taxon>Coleoidea</taxon>
        <taxon>Octopodiformes</taxon>
        <taxon>Octopoda</taxon>
        <taxon>Incirrata</taxon>
        <taxon>Octopodidae</taxon>
        <taxon>Octopus</taxon>
    </lineage>
</organism>
<feature type="compositionally biased region" description="Basic and acidic residues" evidence="6">
    <location>
        <begin position="199"/>
        <end position="211"/>
    </location>
</feature>
<gene>
    <name evidence="8" type="primary">LOC115230731</name>
</gene>
<comment type="similarity">
    <text evidence="1">Belongs to the eukaryotic ribosomal protein eL13 family.</text>
</comment>
<dbReference type="GO" id="GO:0022625">
    <property type="term" value="C:cytosolic large ribosomal subunit"/>
    <property type="evidence" value="ECO:0007669"/>
    <property type="project" value="TreeGrafter"/>
</dbReference>